<dbReference type="EMBL" id="JBETVU010000013">
    <property type="protein sequence ID" value="MES5150945.1"/>
    <property type="molecule type" value="Genomic_DNA"/>
</dbReference>
<accession>A0ABV2BDJ8</accession>
<protein>
    <submittedName>
        <fullName evidence="2">Uncharacterized protein</fullName>
    </submittedName>
</protein>
<comment type="caution">
    <text evidence="2">The sequence shown here is derived from an EMBL/GenBank/DDBJ whole genome shotgun (WGS) entry which is preliminary data.</text>
</comment>
<organism evidence="2 3">
    <name type="scientific">Lactobacillus crispatus</name>
    <dbReference type="NCBI Taxonomy" id="47770"/>
    <lineage>
        <taxon>Bacteria</taxon>
        <taxon>Bacillati</taxon>
        <taxon>Bacillota</taxon>
        <taxon>Bacilli</taxon>
        <taxon>Lactobacillales</taxon>
        <taxon>Lactobacillaceae</taxon>
        <taxon>Lactobacillus</taxon>
    </lineage>
</organism>
<reference evidence="2" key="1">
    <citation type="submission" date="2024-06" db="EMBL/GenBank/DDBJ databases">
        <title>Vaginal Lactobacillus fatty acid response mechanisms reveal a metabolite-targeted strategy for bacterial vaginosis treatment.</title>
        <authorList>
            <person name="Zhu M."/>
            <person name="Blainey P.C."/>
            <person name="Bloom S.M."/>
            <person name="Kwon D.S."/>
        </authorList>
    </citation>
    <scope>NUCLEOTIDE SEQUENCE</scope>
    <source>
        <strain evidence="2">194_F1_1</strain>
    </source>
</reference>
<evidence type="ECO:0000313" key="3">
    <source>
        <dbReference type="Proteomes" id="UP001434419"/>
    </source>
</evidence>
<dbReference type="RefSeq" id="WP_133476502.1">
    <property type="nucleotide sequence ID" value="NZ_JBETVU010000013.1"/>
</dbReference>
<feature type="region of interest" description="Disordered" evidence="1">
    <location>
        <begin position="1"/>
        <end position="44"/>
    </location>
</feature>
<evidence type="ECO:0000313" key="2">
    <source>
        <dbReference type="EMBL" id="MES5150945.1"/>
    </source>
</evidence>
<keyword evidence="3" id="KW-1185">Reference proteome</keyword>
<gene>
    <name evidence="2" type="ORF">ABVC42_14005</name>
</gene>
<dbReference type="Proteomes" id="UP001434419">
    <property type="component" value="Unassembled WGS sequence"/>
</dbReference>
<feature type="compositionally biased region" description="Basic residues" evidence="1">
    <location>
        <begin position="14"/>
        <end position="24"/>
    </location>
</feature>
<evidence type="ECO:0000256" key="1">
    <source>
        <dbReference type="SAM" id="MobiDB-lite"/>
    </source>
</evidence>
<sequence>MIKKSLISNDKKEQRKKINARYYRKTVGTPRGEKNERNKRKSKAKNFILKEATQAELKALDKLIHQRLIPKN</sequence>
<name>A0ABV2BDJ8_9LACO</name>
<proteinExistence type="predicted"/>